<proteinExistence type="predicted"/>
<accession>A0AB73IIK8</accession>
<dbReference type="EMBL" id="JAURTK010000007">
    <property type="protein sequence ID" value="MDP9649866.1"/>
    <property type="molecule type" value="Genomic_DNA"/>
</dbReference>
<dbReference type="AlphaFoldDB" id="A0AB73IIK8"/>
<evidence type="ECO:0000256" key="1">
    <source>
        <dbReference type="SAM" id="MobiDB-lite"/>
    </source>
</evidence>
<organism evidence="2 3">
    <name type="scientific">Paraburkholderia caledonica</name>
    <dbReference type="NCBI Taxonomy" id="134536"/>
    <lineage>
        <taxon>Bacteria</taxon>
        <taxon>Pseudomonadati</taxon>
        <taxon>Pseudomonadota</taxon>
        <taxon>Betaproteobacteria</taxon>
        <taxon>Burkholderiales</taxon>
        <taxon>Burkholderiaceae</taxon>
        <taxon>Paraburkholderia</taxon>
    </lineage>
</organism>
<protein>
    <submittedName>
        <fullName evidence="2">Uncharacterized protein</fullName>
    </submittedName>
</protein>
<dbReference type="Proteomes" id="UP001229486">
    <property type="component" value="Unassembled WGS sequence"/>
</dbReference>
<feature type="compositionally biased region" description="Basic and acidic residues" evidence="1">
    <location>
        <begin position="32"/>
        <end position="52"/>
    </location>
</feature>
<evidence type="ECO:0000313" key="3">
    <source>
        <dbReference type="Proteomes" id="UP001229486"/>
    </source>
</evidence>
<reference evidence="2" key="1">
    <citation type="submission" date="2023-07" db="EMBL/GenBank/DDBJ databases">
        <title>Sorghum-associated microbial communities from plants grown in Nebraska, USA.</title>
        <authorList>
            <person name="Schachtman D."/>
        </authorList>
    </citation>
    <scope>NUCLEOTIDE SEQUENCE</scope>
    <source>
        <strain evidence="2">DS1061</strain>
    </source>
</reference>
<comment type="caution">
    <text evidence="2">The sequence shown here is derived from an EMBL/GenBank/DDBJ whole genome shotgun (WGS) entry which is preliminary data.</text>
</comment>
<feature type="region of interest" description="Disordered" evidence="1">
    <location>
        <begin position="28"/>
        <end position="72"/>
    </location>
</feature>
<name>A0AB73IIK8_9BURK</name>
<gene>
    <name evidence="2" type="ORF">J2793_005334</name>
</gene>
<evidence type="ECO:0000313" key="2">
    <source>
        <dbReference type="EMBL" id="MDP9649866.1"/>
    </source>
</evidence>
<sequence length="72" mass="7769">MGRDDIHQTLTKHQICAHAVAEEAAIVGNQERMTRGRHERRGEDIGDSDDIKPGFLSGDRSIGDASVGPKSA</sequence>